<organism evidence="6 7">
    <name type="scientific">Quercus lobata</name>
    <name type="common">Valley oak</name>
    <dbReference type="NCBI Taxonomy" id="97700"/>
    <lineage>
        <taxon>Eukaryota</taxon>
        <taxon>Viridiplantae</taxon>
        <taxon>Streptophyta</taxon>
        <taxon>Embryophyta</taxon>
        <taxon>Tracheophyta</taxon>
        <taxon>Spermatophyta</taxon>
        <taxon>Magnoliopsida</taxon>
        <taxon>eudicotyledons</taxon>
        <taxon>Gunneridae</taxon>
        <taxon>Pentapetalae</taxon>
        <taxon>rosids</taxon>
        <taxon>fabids</taxon>
        <taxon>Fagales</taxon>
        <taxon>Fagaceae</taxon>
        <taxon>Quercus</taxon>
    </lineage>
</organism>
<evidence type="ECO:0000256" key="4">
    <source>
        <dbReference type="ARBA" id="ARBA00022842"/>
    </source>
</evidence>
<protein>
    <submittedName>
        <fullName evidence="6">Uncharacterized protein</fullName>
    </submittedName>
</protein>
<feature type="region of interest" description="Disordered" evidence="5">
    <location>
        <begin position="1"/>
        <end position="25"/>
    </location>
</feature>
<dbReference type="InParanoid" id="A0A7N2QWY9"/>
<keyword evidence="7" id="KW-1185">Reference proteome</keyword>
<evidence type="ECO:0000256" key="3">
    <source>
        <dbReference type="ARBA" id="ARBA00022723"/>
    </source>
</evidence>
<dbReference type="GO" id="GO:0046872">
    <property type="term" value="F:metal ion binding"/>
    <property type="evidence" value="ECO:0007669"/>
    <property type="project" value="UniProtKB-KW"/>
</dbReference>
<keyword evidence="3" id="KW-0479">Metal-binding</keyword>
<evidence type="ECO:0000313" key="7">
    <source>
        <dbReference type="Proteomes" id="UP000594261"/>
    </source>
</evidence>
<evidence type="ECO:0000256" key="1">
    <source>
        <dbReference type="ARBA" id="ARBA00022603"/>
    </source>
</evidence>
<keyword evidence="2" id="KW-0808">Transferase</keyword>
<dbReference type="OrthoDB" id="1523883at2759"/>
<reference evidence="6 7" key="1">
    <citation type="journal article" date="2016" name="G3 (Bethesda)">
        <title>First Draft Assembly and Annotation of the Genome of a California Endemic Oak Quercus lobata Nee (Fagaceae).</title>
        <authorList>
            <person name="Sork V.L."/>
            <person name="Fitz-Gibbon S.T."/>
            <person name="Puiu D."/>
            <person name="Crepeau M."/>
            <person name="Gugger P.F."/>
            <person name="Sherman R."/>
            <person name="Stevens K."/>
            <person name="Langley C.H."/>
            <person name="Pellegrini M."/>
            <person name="Salzberg S.L."/>
        </authorList>
    </citation>
    <scope>NUCLEOTIDE SEQUENCE [LARGE SCALE GENOMIC DNA]</scope>
    <source>
        <strain evidence="6 7">cv. SW786</strain>
    </source>
</reference>
<feature type="compositionally biased region" description="Basic and acidic residues" evidence="5">
    <location>
        <begin position="1"/>
        <end position="17"/>
    </location>
</feature>
<dbReference type="Pfam" id="PF03492">
    <property type="entry name" value="Methyltransf_7"/>
    <property type="match status" value="1"/>
</dbReference>
<proteinExistence type="predicted"/>
<reference evidence="6" key="2">
    <citation type="submission" date="2021-01" db="UniProtKB">
        <authorList>
            <consortium name="EnsemblPlants"/>
        </authorList>
    </citation>
    <scope>IDENTIFICATION</scope>
</reference>
<dbReference type="GO" id="GO:0032259">
    <property type="term" value="P:methylation"/>
    <property type="evidence" value="ECO:0007669"/>
    <property type="project" value="UniProtKB-KW"/>
</dbReference>
<dbReference type="EMBL" id="LRBV02000001">
    <property type="status" value="NOT_ANNOTATED_CDS"/>
    <property type="molecule type" value="Genomic_DNA"/>
</dbReference>
<dbReference type="InterPro" id="IPR029063">
    <property type="entry name" value="SAM-dependent_MTases_sf"/>
</dbReference>
<dbReference type="InterPro" id="IPR042086">
    <property type="entry name" value="MeTrfase_capping"/>
</dbReference>
<dbReference type="GeneID" id="115994454"/>
<dbReference type="SUPFAM" id="SSF53335">
    <property type="entry name" value="S-adenosyl-L-methionine-dependent methyltransferases"/>
    <property type="match status" value="1"/>
</dbReference>
<dbReference type="Gene3D" id="1.10.1200.270">
    <property type="entry name" value="Methyltransferase, alpha-helical capping domain"/>
    <property type="match status" value="1"/>
</dbReference>
<dbReference type="PANTHER" id="PTHR31009">
    <property type="entry name" value="S-ADENOSYL-L-METHIONINE:CARBOXYL METHYLTRANSFERASE FAMILY PROTEIN"/>
    <property type="match status" value="1"/>
</dbReference>
<dbReference type="InterPro" id="IPR005299">
    <property type="entry name" value="MeTrfase_7"/>
</dbReference>
<dbReference type="RefSeq" id="XP_030974803.1">
    <property type="nucleotide sequence ID" value="XM_031118943.1"/>
</dbReference>
<dbReference type="AlphaFoldDB" id="A0A7N2QWY9"/>
<dbReference type="KEGG" id="qlo:115994454"/>
<keyword evidence="1" id="KW-0489">Methyltransferase</keyword>
<dbReference type="Gene3D" id="3.40.50.150">
    <property type="entry name" value="Vaccinia Virus protein VP39"/>
    <property type="match status" value="1"/>
</dbReference>
<keyword evidence="4" id="KW-0460">Magnesium</keyword>
<evidence type="ECO:0000256" key="2">
    <source>
        <dbReference type="ARBA" id="ARBA00022679"/>
    </source>
</evidence>
<accession>A0A7N2QWY9</accession>
<dbReference type="Proteomes" id="UP000594261">
    <property type="component" value="Chromosome 1"/>
</dbReference>
<dbReference type="GO" id="GO:0008168">
    <property type="term" value="F:methyltransferase activity"/>
    <property type="evidence" value="ECO:0007669"/>
    <property type="project" value="UniProtKB-KW"/>
</dbReference>
<name>A0A7N2QWY9_QUELO</name>
<dbReference type="OMA" id="THESHNI"/>
<evidence type="ECO:0000256" key="5">
    <source>
        <dbReference type="SAM" id="MobiDB-lite"/>
    </source>
</evidence>
<evidence type="ECO:0000313" key="6">
    <source>
        <dbReference type="EnsemblPlants" id="QL01p002634:mrna"/>
    </source>
</evidence>
<dbReference type="EnsemblPlants" id="QL01p002634:mrna">
    <property type="protein sequence ID" value="QL01p002634:mrna"/>
    <property type="gene ID" value="QL01p002634"/>
</dbReference>
<dbReference type="Gramene" id="QL01p002634:mrna">
    <property type="protein sequence ID" value="QL01p002634:mrna"/>
    <property type="gene ID" value="QL01p002634"/>
</dbReference>
<sequence>MEDKRIYAEREMEDKRTYTSPESYSMNGGKGPYSYAQNSIYQREAAEAAKEKINKAIADHFDIKTLSATLNSVCVADLGCSTGPNTFISVQNIIEAIKLQYISKGVHTEIPEFIVFFNDHVSNDFNTLFKSLPPNKQYIAAGVPGSFHGRLFPKESLHFIHSSFALQWLSKAPIEVMDEGSPAWNKGRIFYTNAQKEVVEAYATQFAKDIDSFLFARAQELVVGGLLALFIPAIPDVMSNSDTFIGTELDLLGSCLMDMAKVGLGSEAKVDAFNLPAYVTTPKELKALIERNRHFNFERMEILNNKSKYLTLCNPSMRSLFLRSAFEGVLEKHFGNDIMDELFNRYTEKVAKSSFFLNAEADKSIVLFVLLKRNNY</sequence>
<gene>
    <name evidence="6" type="primary">LOC115994454</name>
</gene>